<sequence length="320" mass="37116">MVIGDNGSGKSTILDAMCFGLFSKPFRSIKKDQLVNTINEKECVVEVEFNIGKKQYKIIRGIRPNNFEIWCDGDMLNQDAAVRDYQKHLEQHILKLNFRSFTQVVILGNASFVPFMQLRARYRREVVEEILDIEIFSKLNLMFREKAKIQDETIKQADFDYQLLDGKIDTQQKHIDEINSKNKDTAESKKLEITKSDTDIENYQEDIKRVRRDITNLQTEILDQTKVTNKHGKLTAMEAKLENTCIKHKKELKFFESHDDCPTCQQSIDEAFKKAMIAVKQGKVTELELGMEQIDNAIKTSQKKLDKISETVVAIREKEL</sequence>
<evidence type="ECO:0000259" key="2">
    <source>
        <dbReference type="Pfam" id="PF13476"/>
    </source>
</evidence>
<dbReference type="PANTHER" id="PTHR32114">
    <property type="entry name" value="ABC TRANSPORTER ABCH.3"/>
    <property type="match status" value="1"/>
</dbReference>
<feature type="coiled-coil region" evidence="1">
    <location>
        <begin position="193"/>
        <end position="220"/>
    </location>
</feature>
<dbReference type="Gene3D" id="3.40.50.300">
    <property type="entry name" value="P-loop containing nucleotide triphosphate hydrolases"/>
    <property type="match status" value="1"/>
</dbReference>
<evidence type="ECO:0000256" key="1">
    <source>
        <dbReference type="SAM" id="Coils"/>
    </source>
</evidence>
<dbReference type="EMBL" id="UINC01083357">
    <property type="protein sequence ID" value="SVC28988.1"/>
    <property type="molecule type" value="Genomic_DNA"/>
</dbReference>
<feature type="non-terminal residue" evidence="3">
    <location>
        <position position="320"/>
    </location>
</feature>
<organism evidence="3">
    <name type="scientific">marine metagenome</name>
    <dbReference type="NCBI Taxonomy" id="408172"/>
    <lineage>
        <taxon>unclassified sequences</taxon>
        <taxon>metagenomes</taxon>
        <taxon>ecological metagenomes</taxon>
    </lineage>
</organism>
<keyword evidence="1" id="KW-0175">Coiled coil</keyword>
<evidence type="ECO:0000313" key="3">
    <source>
        <dbReference type="EMBL" id="SVC28988.1"/>
    </source>
</evidence>
<dbReference type="GO" id="GO:0016887">
    <property type="term" value="F:ATP hydrolysis activity"/>
    <property type="evidence" value="ECO:0007669"/>
    <property type="project" value="InterPro"/>
</dbReference>
<gene>
    <name evidence="3" type="ORF">METZ01_LOCUS281842</name>
</gene>
<proteinExistence type="predicted"/>
<dbReference type="InterPro" id="IPR027417">
    <property type="entry name" value="P-loop_NTPase"/>
</dbReference>
<dbReference type="SUPFAM" id="SSF52540">
    <property type="entry name" value="P-loop containing nucleoside triphosphate hydrolases"/>
    <property type="match status" value="1"/>
</dbReference>
<dbReference type="PANTHER" id="PTHR32114:SF2">
    <property type="entry name" value="ABC TRANSPORTER ABCH.3"/>
    <property type="match status" value="1"/>
</dbReference>
<dbReference type="Gene3D" id="1.10.287.510">
    <property type="entry name" value="Helix hairpin bin"/>
    <property type="match status" value="1"/>
</dbReference>
<dbReference type="AlphaFoldDB" id="A0A382KWI3"/>
<dbReference type="InterPro" id="IPR038729">
    <property type="entry name" value="Rad50/SbcC_AAA"/>
</dbReference>
<dbReference type="GO" id="GO:0006302">
    <property type="term" value="P:double-strand break repair"/>
    <property type="evidence" value="ECO:0007669"/>
    <property type="project" value="InterPro"/>
</dbReference>
<dbReference type="Pfam" id="PF13476">
    <property type="entry name" value="AAA_23"/>
    <property type="match status" value="1"/>
</dbReference>
<reference evidence="3" key="1">
    <citation type="submission" date="2018-05" db="EMBL/GenBank/DDBJ databases">
        <authorList>
            <person name="Lanie J.A."/>
            <person name="Ng W.-L."/>
            <person name="Kazmierczak K.M."/>
            <person name="Andrzejewski T.M."/>
            <person name="Davidsen T.M."/>
            <person name="Wayne K.J."/>
            <person name="Tettelin H."/>
            <person name="Glass J.I."/>
            <person name="Rusch D."/>
            <person name="Podicherti R."/>
            <person name="Tsui H.-C.T."/>
            <person name="Winkler M.E."/>
        </authorList>
    </citation>
    <scope>NUCLEOTIDE SEQUENCE</scope>
</reference>
<protein>
    <recommendedName>
        <fullName evidence="2">Rad50/SbcC-type AAA domain-containing protein</fullName>
    </recommendedName>
</protein>
<name>A0A382KWI3_9ZZZZ</name>
<feature type="domain" description="Rad50/SbcC-type AAA" evidence="2">
    <location>
        <begin position="2"/>
        <end position="219"/>
    </location>
</feature>
<dbReference type="SUPFAM" id="SSF75712">
    <property type="entry name" value="Rad50 coiled-coil Zn hook"/>
    <property type="match status" value="1"/>
</dbReference>
<accession>A0A382KWI3</accession>